<dbReference type="SUPFAM" id="SSF103481">
    <property type="entry name" value="Multidrug resistance efflux transporter EmrE"/>
    <property type="match status" value="1"/>
</dbReference>
<dbReference type="Pfam" id="PF00892">
    <property type="entry name" value="EamA"/>
    <property type="match status" value="2"/>
</dbReference>
<feature type="transmembrane region" description="Helical" evidence="7">
    <location>
        <begin position="96"/>
        <end position="118"/>
    </location>
</feature>
<organism evidence="9 10">
    <name type="scientific">Enteroscipio rubneri</name>
    <dbReference type="NCBI Taxonomy" id="2070686"/>
    <lineage>
        <taxon>Bacteria</taxon>
        <taxon>Bacillati</taxon>
        <taxon>Actinomycetota</taxon>
        <taxon>Coriobacteriia</taxon>
        <taxon>Eggerthellales</taxon>
        <taxon>Eggerthellaceae</taxon>
        <taxon>Enteroscipio</taxon>
    </lineage>
</organism>
<dbReference type="AlphaFoldDB" id="A0A2K2UDD4"/>
<feature type="transmembrane region" description="Helical" evidence="7">
    <location>
        <begin position="68"/>
        <end position="84"/>
    </location>
</feature>
<evidence type="ECO:0000313" key="10">
    <source>
        <dbReference type="Proteomes" id="UP000236197"/>
    </source>
</evidence>
<feature type="transmembrane region" description="Helical" evidence="7">
    <location>
        <begin position="179"/>
        <end position="198"/>
    </location>
</feature>
<comment type="subcellular location">
    <subcellularLocation>
        <location evidence="1">Cell membrane</location>
        <topology evidence="1">Multi-pass membrane protein</topology>
    </subcellularLocation>
</comment>
<dbReference type="PANTHER" id="PTHR42920">
    <property type="entry name" value="OS03G0707200 PROTEIN-RELATED"/>
    <property type="match status" value="1"/>
</dbReference>
<protein>
    <submittedName>
        <fullName evidence="9">EamA family transporter</fullName>
    </submittedName>
</protein>
<feature type="domain" description="EamA" evidence="8">
    <location>
        <begin position="177"/>
        <end position="310"/>
    </location>
</feature>
<reference evidence="10" key="1">
    <citation type="submission" date="2018-01" db="EMBL/GenBank/DDBJ databases">
        <title>Rubneribacter badeniensis gen. nov., sp. nov., and Colonibacter rubneri, gen. nov., sp. nov., WGS of new members of the Eggerthellaceae.</title>
        <authorList>
            <person name="Danylec N."/>
            <person name="Stoll D.A."/>
            <person name="Doetsch A."/>
            <person name="Kulling S.E."/>
            <person name="Huch M."/>
        </authorList>
    </citation>
    <scope>NUCLEOTIDE SEQUENCE [LARGE SCALE GENOMIC DNA]</scope>
    <source>
        <strain evidence="10">ResAG-96</strain>
    </source>
</reference>
<evidence type="ECO:0000256" key="4">
    <source>
        <dbReference type="ARBA" id="ARBA00022692"/>
    </source>
</evidence>
<comment type="similarity">
    <text evidence="2">Belongs to the EamA transporter family.</text>
</comment>
<feature type="transmembrane region" description="Helical" evidence="7">
    <location>
        <begin position="294"/>
        <end position="311"/>
    </location>
</feature>
<dbReference type="EMBL" id="PPEK01000002">
    <property type="protein sequence ID" value="PNV68304.1"/>
    <property type="molecule type" value="Genomic_DNA"/>
</dbReference>
<dbReference type="InterPro" id="IPR037185">
    <property type="entry name" value="EmrE-like"/>
</dbReference>
<evidence type="ECO:0000256" key="3">
    <source>
        <dbReference type="ARBA" id="ARBA00022475"/>
    </source>
</evidence>
<feature type="transmembrane region" description="Helical" evidence="7">
    <location>
        <begin position="237"/>
        <end position="258"/>
    </location>
</feature>
<evidence type="ECO:0000259" key="8">
    <source>
        <dbReference type="Pfam" id="PF00892"/>
    </source>
</evidence>
<dbReference type="Proteomes" id="UP000236197">
    <property type="component" value="Unassembled WGS sequence"/>
</dbReference>
<feature type="transmembrane region" description="Helical" evidence="7">
    <location>
        <begin position="210"/>
        <end position="231"/>
    </location>
</feature>
<evidence type="ECO:0000313" key="9">
    <source>
        <dbReference type="EMBL" id="PNV68304.1"/>
    </source>
</evidence>
<feature type="transmembrane region" description="Helical" evidence="7">
    <location>
        <begin position="38"/>
        <end position="56"/>
    </location>
</feature>
<dbReference type="GO" id="GO:0005886">
    <property type="term" value="C:plasma membrane"/>
    <property type="evidence" value="ECO:0007669"/>
    <property type="project" value="UniProtKB-SubCell"/>
</dbReference>
<feature type="transmembrane region" description="Helical" evidence="7">
    <location>
        <begin position="124"/>
        <end position="143"/>
    </location>
</feature>
<evidence type="ECO:0000256" key="1">
    <source>
        <dbReference type="ARBA" id="ARBA00004651"/>
    </source>
</evidence>
<sequence length="336" mass="36035">MNKIINMRFTNIQQPLTICLAKMRSIEKRSSSMSQRKSELVLISIAMAWGLSWLFMKMGIERLSPLDIVFLRFSVAFIAVAVVFRRRLRGISRSTALCACASGAVLFGVCTSVLYGLGTTMASTGGFIISVQVVFVAVFQAVLVRKLPRLGIVIAAALCISGVCFLTDANPLDFDAGSLWILLAASLNAVYIVFVGSVSHRVDSFQLGALQLGVAALLAGAGTVCFETIVLPATPQQWIAVLGLGLLCSAYCFVMQPVAQQNSTPERAGIIWSSEALFSAVFAFVLLGERFAPLNYLGAALMMSGVAIALTDWDRVRMRLRAPTACSAVDGAEASR</sequence>
<feature type="transmembrane region" description="Helical" evidence="7">
    <location>
        <begin position="150"/>
        <end position="167"/>
    </location>
</feature>
<dbReference type="PANTHER" id="PTHR42920:SF5">
    <property type="entry name" value="EAMA DOMAIN-CONTAINING PROTEIN"/>
    <property type="match status" value="1"/>
</dbReference>
<evidence type="ECO:0000256" key="2">
    <source>
        <dbReference type="ARBA" id="ARBA00007362"/>
    </source>
</evidence>
<keyword evidence="5 7" id="KW-1133">Transmembrane helix</keyword>
<dbReference type="OrthoDB" id="3182968at2"/>
<evidence type="ECO:0000256" key="5">
    <source>
        <dbReference type="ARBA" id="ARBA00022989"/>
    </source>
</evidence>
<gene>
    <name evidence="9" type="ORF">C2L71_03330</name>
</gene>
<dbReference type="InterPro" id="IPR051258">
    <property type="entry name" value="Diverse_Substrate_Transporter"/>
</dbReference>
<keyword evidence="6 7" id="KW-0472">Membrane</keyword>
<evidence type="ECO:0000256" key="6">
    <source>
        <dbReference type="ARBA" id="ARBA00023136"/>
    </source>
</evidence>
<dbReference type="Gene3D" id="1.10.3730.20">
    <property type="match status" value="1"/>
</dbReference>
<keyword evidence="3" id="KW-1003">Cell membrane</keyword>
<proteinExistence type="inferred from homology"/>
<accession>A0A2K2UDD4</accession>
<evidence type="ECO:0000256" key="7">
    <source>
        <dbReference type="SAM" id="Phobius"/>
    </source>
</evidence>
<feature type="transmembrane region" description="Helical" evidence="7">
    <location>
        <begin position="270"/>
        <end position="288"/>
    </location>
</feature>
<dbReference type="InterPro" id="IPR000620">
    <property type="entry name" value="EamA_dom"/>
</dbReference>
<keyword evidence="4 7" id="KW-0812">Transmembrane</keyword>
<comment type="caution">
    <text evidence="9">The sequence shown here is derived from an EMBL/GenBank/DDBJ whole genome shotgun (WGS) entry which is preliminary data.</text>
</comment>
<keyword evidence="10" id="KW-1185">Reference proteome</keyword>
<feature type="domain" description="EamA" evidence="8">
    <location>
        <begin position="39"/>
        <end position="166"/>
    </location>
</feature>
<name>A0A2K2UDD4_9ACTN</name>